<protein>
    <submittedName>
        <fullName evidence="1">Uncharacterized protein</fullName>
    </submittedName>
</protein>
<reference evidence="1 2" key="1">
    <citation type="submission" date="2018-05" db="EMBL/GenBank/DDBJ databases">
        <title>Genomic Encyclopedia of Type Strains, Phase IV (KMG-IV): sequencing the most valuable type-strain genomes for metagenomic binning, comparative biology and taxonomic classification.</title>
        <authorList>
            <person name="Goeker M."/>
        </authorList>
    </citation>
    <scope>NUCLEOTIDE SEQUENCE [LARGE SCALE GENOMIC DNA]</scope>
    <source>
        <strain evidence="1 2">DSM 6462</strain>
    </source>
</reference>
<accession>A0A2V3TW26</accession>
<dbReference type="EMBL" id="QJJK01000016">
    <property type="protein sequence ID" value="PXW52544.1"/>
    <property type="molecule type" value="Genomic_DNA"/>
</dbReference>
<dbReference type="OrthoDB" id="1115380at2"/>
<dbReference type="AlphaFoldDB" id="A0A2V3TW26"/>
<sequence length="291" mass="30084">MEKQGNALLEMAQRIQVYAAHGRSISIMDSVSFADARDAGQIIVTGSHGGRSAGEYAARIMPLVSVCSDAGIGKNGAGVAGLKELDAFGVIGLGVSHLSARIGDGMDIWENGVVSYVNDCGKLAGMSPGARLGEVLRTFLDGNPAGLARPVGASRQKSSPMERRILAENMGRRLVAMDSISIIHDEDRDQIVIAGSNGGLASGELTLRVRPALVALNDAGIGKDRAGIAGLIQIDQAAIPGVGISHDTAEISSGADMWINGIVSFVNESARRLGVEAGMTLPAVIMGRLTS</sequence>
<dbReference type="RefSeq" id="WP_110378013.1">
    <property type="nucleotide sequence ID" value="NZ_JAHBRY010000001.1"/>
</dbReference>
<evidence type="ECO:0000313" key="1">
    <source>
        <dbReference type="EMBL" id="PXW52544.1"/>
    </source>
</evidence>
<proteinExistence type="predicted"/>
<organism evidence="1 2">
    <name type="scientific">Chelatococcus asaccharovorans</name>
    <dbReference type="NCBI Taxonomy" id="28210"/>
    <lineage>
        <taxon>Bacteria</taxon>
        <taxon>Pseudomonadati</taxon>
        <taxon>Pseudomonadota</taxon>
        <taxon>Alphaproteobacteria</taxon>
        <taxon>Hyphomicrobiales</taxon>
        <taxon>Chelatococcaceae</taxon>
        <taxon>Chelatococcus</taxon>
    </lineage>
</organism>
<comment type="caution">
    <text evidence="1">The sequence shown here is derived from an EMBL/GenBank/DDBJ whole genome shotgun (WGS) entry which is preliminary data.</text>
</comment>
<keyword evidence="2" id="KW-1185">Reference proteome</keyword>
<gene>
    <name evidence="1" type="ORF">C7450_116118</name>
</gene>
<name>A0A2V3TW26_9HYPH</name>
<evidence type="ECO:0000313" key="2">
    <source>
        <dbReference type="Proteomes" id="UP000248021"/>
    </source>
</evidence>
<dbReference type="Proteomes" id="UP000248021">
    <property type="component" value="Unassembled WGS sequence"/>
</dbReference>